<dbReference type="InterPro" id="IPR039426">
    <property type="entry name" value="TonB-dep_rcpt-like"/>
</dbReference>
<evidence type="ECO:0000256" key="7">
    <source>
        <dbReference type="PROSITE-ProRule" id="PRU01360"/>
    </source>
</evidence>
<dbReference type="NCBIfam" id="TIGR04056">
    <property type="entry name" value="OMP_RagA_SusC"/>
    <property type="match status" value="1"/>
</dbReference>
<dbReference type="AlphaFoldDB" id="A0A413IAT2"/>
<dbReference type="EMBL" id="QSCO01000016">
    <property type="protein sequence ID" value="RGY05748.1"/>
    <property type="molecule type" value="Genomic_DNA"/>
</dbReference>
<evidence type="ECO:0000313" key="10">
    <source>
        <dbReference type="EMBL" id="RGY05748.1"/>
    </source>
</evidence>
<dbReference type="RefSeq" id="WP_118104164.1">
    <property type="nucleotide sequence ID" value="NZ_QSCO01000016.1"/>
</dbReference>
<dbReference type="Pfam" id="PF07660">
    <property type="entry name" value="STN"/>
    <property type="match status" value="1"/>
</dbReference>
<accession>A0A413IAT2</accession>
<dbReference type="InterPro" id="IPR023996">
    <property type="entry name" value="TonB-dep_OMP_SusC/RagA"/>
</dbReference>
<evidence type="ECO:0000256" key="2">
    <source>
        <dbReference type="ARBA" id="ARBA00022448"/>
    </source>
</evidence>
<gene>
    <name evidence="10" type="ORF">DXA53_11965</name>
</gene>
<keyword evidence="2 7" id="KW-0813">Transport</keyword>
<name>A0A413IAT2_9BACT</name>
<sequence length="1131" mass="126623">MKKNYLRQISCLGRMALKWWLCLLLGGMLNLPATAQQKTAPRVNLKVEKTSLIRAIEALRSQTRYNFLFNSKDLQPYTDISVHLQSVTLQQALDSLLIGRKTGLGYTIDGETVVIRKKQIQEQQQGTVNGRVTDNRGQALPGVTVLVKGTTMGTVTDVDGNYKISLPKIGLTLRFSFLGMGTQEIVVAGPECNVILEEEQNSLEEAVVVGYGVVKKKDLTGSVSSVDTRLIEESAAADIGTIIQGQVSGLHILTGSGAPGEEVQIQIRGCASLSGNTSPLIVVDEVPMPSDFSINQLNPSDIKSIDVLKGGSSSAIYGSRASAGVILITMKKGSRNEKPLISYDYTFGTRQLVSDINVLNTEEFKLLLLEATRNSAQEQGYTNLSDYRYYKDYTTPGYFGEVNTPWMKLLMQPARVHKHNISVRGGGHSSNYSVSYGLIDEEGMLVNTSNRRHNLNLNLDTDLNKWLKMGVTFRGDLSKRGQTENFNVAAEARPDLPCYNEDGSYYVHKYMYQGEERFESNPMIEAKERDNVNQDLGANITSYLVSRPFGGLSLRLQYSYNYKQSKGRDFYPSMTLYGSGGYKGQKGQLTNTERLSENQELMGQIMYGKRIKKHNFDITMVGTLTDSKNSYASMTFADFPDDKTQTSIWQGVTYKDQMGYDKGALLLSYVARANYSFNDRYLLTVSWRADGSSRFSPDNRWSYFPSLAVAYNLTEEKFLRHNKVINFLKLRASVGKVGMGYVDEYGWRTLYDATEYLDQPAIVPGSMGNNNLKWEGTVSYELGLDYGFFKNNRISGTLEFYKKKTKDLLYRYTLSPGIGLPSANVNFAAIENRGIDFDINAKIINTRNLSWSFSFNISKNLNKVTGLDSKYVSSPGSPALNNTVIEEGKSVGLFFGYKSDGIFQNWEEIEACEALNPEMPYQQKFRSDVLSPGDIKLLDLSNDGYVNFTANNYEDKTVLGSSLPDFSGGFSTRLTYKGFTFSMSGTFSYGNMKSWDAEGRQFQFNAARPKNLLDIALKRWTPENPTNDYPKIRLNGTNYGMTDFWLHDASYLKINNISLTYQLPANWLRRTGFVDRAELFGSITNVYTFTSYPGPNPESFNRADKIAGAAVDYTAYPQTRTYNIGIKLSVK</sequence>
<dbReference type="InterPro" id="IPR037066">
    <property type="entry name" value="Plug_dom_sf"/>
</dbReference>
<dbReference type="NCBIfam" id="TIGR04057">
    <property type="entry name" value="SusC_RagA_signa"/>
    <property type="match status" value="1"/>
</dbReference>
<dbReference type="Pfam" id="PF07715">
    <property type="entry name" value="Plug"/>
    <property type="match status" value="1"/>
</dbReference>
<evidence type="ECO:0000259" key="9">
    <source>
        <dbReference type="Pfam" id="PF07715"/>
    </source>
</evidence>
<comment type="similarity">
    <text evidence="7">Belongs to the TonB-dependent receptor family.</text>
</comment>
<dbReference type="GO" id="GO:0009279">
    <property type="term" value="C:cell outer membrane"/>
    <property type="evidence" value="ECO:0007669"/>
    <property type="project" value="UniProtKB-SubCell"/>
</dbReference>
<dbReference type="InterPro" id="IPR008969">
    <property type="entry name" value="CarboxyPept-like_regulatory"/>
</dbReference>
<evidence type="ECO:0000256" key="4">
    <source>
        <dbReference type="ARBA" id="ARBA00022692"/>
    </source>
</evidence>
<evidence type="ECO:0000256" key="5">
    <source>
        <dbReference type="ARBA" id="ARBA00023136"/>
    </source>
</evidence>
<protein>
    <submittedName>
        <fullName evidence="10">SusC/RagA family TonB-linked outer membrane protein</fullName>
    </submittedName>
</protein>
<dbReference type="SUPFAM" id="SSF49464">
    <property type="entry name" value="Carboxypeptidase regulatory domain-like"/>
    <property type="match status" value="1"/>
</dbReference>
<dbReference type="Proteomes" id="UP000284434">
    <property type="component" value="Unassembled WGS sequence"/>
</dbReference>
<comment type="subcellular location">
    <subcellularLocation>
        <location evidence="1 7">Cell outer membrane</location>
        <topology evidence="1 7">Multi-pass membrane protein</topology>
    </subcellularLocation>
</comment>
<evidence type="ECO:0000256" key="6">
    <source>
        <dbReference type="ARBA" id="ARBA00023237"/>
    </source>
</evidence>
<dbReference type="PROSITE" id="PS52016">
    <property type="entry name" value="TONB_DEPENDENT_REC_3"/>
    <property type="match status" value="1"/>
</dbReference>
<dbReference type="SUPFAM" id="SSF56935">
    <property type="entry name" value="Porins"/>
    <property type="match status" value="1"/>
</dbReference>
<evidence type="ECO:0000313" key="11">
    <source>
        <dbReference type="Proteomes" id="UP000284434"/>
    </source>
</evidence>
<dbReference type="Gene3D" id="2.170.130.10">
    <property type="entry name" value="TonB-dependent receptor, plug domain"/>
    <property type="match status" value="1"/>
</dbReference>
<dbReference type="InterPro" id="IPR023997">
    <property type="entry name" value="TonB-dep_OMP_SusC/RagA_CS"/>
</dbReference>
<feature type="domain" description="TonB-dependent receptor plug" evidence="9">
    <location>
        <begin position="215"/>
        <end position="325"/>
    </location>
</feature>
<dbReference type="Pfam" id="PF13715">
    <property type="entry name" value="CarbopepD_reg_2"/>
    <property type="match status" value="1"/>
</dbReference>
<dbReference type="Gene3D" id="3.55.50.30">
    <property type="match status" value="1"/>
</dbReference>
<keyword evidence="4 7" id="KW-0812">Transmembrane</keyword>
<dbReference type="InterPro" id="IPR011662">
    <property type="entry name" value="Secretin/TonB_short_N"/>
</dbReference>
<evidence type="ECO:0000256" key="1">
    <source>
        <dbReference type="ARBA" id="ARBA00004571"/>
    </source>
</evidence>
<dbReference type="Gene3D" id="2.60.40.1120">
    <property type="entry name" value="Carboxypeptidase-like, regulatory domain"/>
    <property type="match status" value="1"/>
</dbReference>
<dbReference type="InterPro" id="IPR012910">
    <property type="entry name" value="Plug_dom"/>
</dbReference>
<comment type="caution">
    <text evidence="10">The sequence shown here is derived from an EMBL/GenBank/DDBJ whole genome shotgun (WGS) entry which is preliminary data.</text>
</comment>
<feature type="domain" description="Secretin/TonB short N-terminal" evidence="8">
    <location>
        <begin position="65"/>
        <end position="118"/>
    </location>
</feature>
<reference evidence="10 11" key="1">
    <citation type="submission" date="2018-08" db="EMBL/GenBank/DDBJ databases">
        <title>A genome reference for cultivated species of the human gut microbiota.</title>
        <authorList>
            <person name="Zou Y."/>
            <person name="Xue W."/>
            <person name="Luo G."/>
        </authorList>
    </citation>
    <scope>NUCLEOTIDE SEQUENCE [LARGE SCALE GENOMIC DNA]</scope>
    <source>
        <strain evidence="10 11">OF03-11</strain>
    </source>
</reference>
<keyword evidence="6 7" id="KW-0998">Cell outer membrane</keyword>
<dbReference type="InterPro" id="IPR036942">
    <property type="entry name" value="Beta-barrel_TonB_sf"/>
</dbReference>
<evidence type="ECO:0000256" key="3">
    <source>
        <dbReference type="ARBA" id="ARBA00022452"/>
    </source>
</evidence>
<proteinExistence type="inferred from homology"/>
<keyword evidence="5 7" id="KW-0472">Membrane</keyword>
<dbReference type="Gene3D" id="2.40.170.20">
    <property type="entry name" value="TonB-dependent receptor, beta-barrel domain"/>
    <property type="match status" value="1"/>
</dbReference>
<evidence type="ECO:0000259" key="8">
    <source>
        <dbReference type="Pfam" id="PF07660"/>
    </source>
</evidence>
<organism evidence="10 11">
    <name type="scientific">Odoribacter splanchnicus</name>
    <dbReference type="NCBI Taxonomy" id="28118"/>
    <lineage>
        <taxon>Bacteria</taxon>
        <taxon>Pseudomonadati</taxon>
        <taxon>Bacteroidota</taxon>
        <taxon>Bacteroidia</taxon>
        <taxon>Bacteroidales</taxon>
        <taxon>Odoribacteraceae</taxon>
        <taxon>Odoribacter</taxon>
    </lineage>
</organism>
<keyword evidence="3 7" id="KW-1134">Transmembrane beta strand</keyword>